<protein>
    <recommendedName>
        <fullName evidence="12">Membrane insertase YidC/Oxa/ALB C-terminal domain-containing protein</fullName>
    </recommendedName>
</protein>
<feature type="region of interest" description="Disordered" evidence="10">
    <location>
        <begin position="40"/>
        <end position="79"/>
    </location>
</feature>
<feature type="transmembrane region" description="Helical" evidence="11">
    <location>
        <begin position="309"/>
        <end position="334"/>
    </location>
</feature>
<keyword evidence="3 9" id="KW-0812">Transmembrane</keyword>
<accession>A0ABR3BSJ7</accession>
<dbReference type="InterPro" id="IPR028055">
    <property type="entry name" value="YidC/Oxa/ALB_C"/>
</dbReference>
<dbReference type="EMBL" id="ATAM02000005">
    <property type="protein sequence ID" value="KAL0249935.1"/>
    <property type="molecule type" value="Genomic_DNA"/>
</dbReference>
<evidence type="ECO:0000256" key="11">
    <source>
        <dbReference type="SAM" id="Phobius"/>
    </source>
</evidence>
<dbReference type="NCBIfam" id="TIGR03592">
    <property type="entry name" value="yidC_oxa1_cterm"/>
    <property type="match status" value="1"/>
</dbReference>
<evidence type="ECO:0000256" key="10">
    <source>
        <dbReference type="SAM" id="MobiDB-lite"/>
    </source>
</evidence>
<dbReference type="PANTHER" id="PTHR12428">
    <property type="entry name" value="OXA1"/>
    <property type="match status" value="1"/>
</dbReference>
<evidence type="ECO:0000256" key="6">
    <source>
        <dbReference type="ARBA" id="ARBA00022989"/>
    </source>
</evidence>
<name>A0ABR3BSJ7_9TREE</name>
<keyword evidence="5" id="KW-0809">Transit peptide</keyword>
<feature type="compositionally biased region" description="Basic and acidic residues" evidence="10">
    <location>
        <begin position="444"/>
        <end position="462"/>
    </location>
</feature>
<comment type="subcellular location">
    <subcellularLocation>
        <location evidence="9">Membrane</location>
        <topology evidence="9">Multi-pass membrane protein</topology>
    </subcellularLocation>
    <subcellularLocation>
        <location evidence="1">Mitochondrion inner membrane</location>
        <topology evidence="1">Multi-pass membrane protein</topology>
    </subcellularLocation>
</comment>
<feature type="region of interest" description="Disordered" evidence="10">
    <location>
        <begin position="403"/>
        <end position="422"/>
    </location>
</feature>
<evidence type="ECO:0000313" key="13">
    <source>
        <dbReference type="EMBL" id="KAL0249935.1"/>
    </source>
</evidence>
<evidence type="ECO:0000256" key="3">
    <source>
        <dbReference type="ARBA" id="ARBA00022692"/>
    </source>
</evidence>
<feature type="domain" description="Membrane insertase YidC/Oxa/ALB C-terminal" evidence="12">
    <location>
        <begin position="147"/>
        <end position="347"/>
    </location>
</feature>
<evidence type="ECO:0000256" key="7">
    <source>
        <dbReference type="ARBA" id="ARBA00023128"/>
    </source>
</evidence>
<dbReference type="InterPro" id="IPR001708">
    <property type="entry name" value="YidC/ALB3/OXA1/COX18"/>
</dbReference>
<feature type="transmembrane region" description="Helical" evidence="11">
    <location>
        <begin position="224"/>
        <end position="249"/>
    </location>
</feature>
<evidence type="ECO:0000256" key="9">
    <source>
        <dbReference type="RuleBase" id="RU003945"/>
    </source>
</evidence>
<feature type="transmembrane region" description="Helical" evidence="11">
    <location>
        <begin position="145"/>
        <end position="167"/>
    </location>
</feature>
<evidence type="ECO:0000256" key="4">
    <source>
        <dbReference type="ARBA" id="ARBA00022792"/>
    </source>
</evidence>
<evidence type="ECO:0000256" key="5">
    <source>
        <dbReference type="ARBA" id="ARBA00022946"/>
    </source>
</evidence>
<keyword evidence="14" id="KW-1185">Reference proteome</keyword>
<organism evidence="13 14">
    <name type="scientific">Cryptococcus tetragattii IND107</name>
    <dbReference type="NCBI Taxonomy" id="1296105"/>
    <lineage>
        <taxon>Eukaryota</taxon>
        <taxon>Fungi</taxon>
        <taxon>Dikarya</taxon>
        <taxon>Basidiomycota</taxon>
        <taxon>Agaricomycotina</taxon>
        <taxon>Tremellomycetes</taxon>
        <taxon>Tremellales</taxon>
        <taxon>Cryptococcaceae</taxon>
        <taxon>Cryptococcus</taxon>
        <taxon>Cryptococcus gattii species complex</taxon>
    </lineage>
</organism>
<evidence type="ECO:0000256" key="2">
    <source>
        <dbReference type="ARBA" id="ARBA00009877"/>
    </source>
</evidence>
<reference evidence="13 14" key="2">
    <citation type="submission" date="2024-01" db="EMBL/GenBank/DDBJ databases">
        <title>Comparative genomics of Cryptococcus and Kwoniella reveals pathogenesis evolution and contrasting modes of karyotype evolution via chromosome fusion or intercentromeric recombination.</title>
        <authorList>
            <person name="Coelho M.A."/>
            <person name="David-Palma M."/>
            <person name="Shea T."/>
            <person name="Bowers K."/>
            <person name="Mcginley-Smith S."/>
            <person name="Mohammad A.W."/>
            <person name="Gnirke A."/>
            <person name="Yurkov A.M."/>
            <person name="Nowrousian M."/>
            <person name="Sun S."/>
            <person name="Cuomo C.A."/>
            <person name="Heitman J."/>
        </authorList>
    </citation>
    <scope>NUCLEOTIDE SEQUENCE [LARGE SCALE GENOMIC DNA]</scope>
    <source>
        <strain evidence="13 14">IND107</strain>
    </source>
</reference>
<proteinExistence type="inferred from homology"/>
<reference evidence="14" key="1">
    <citation type="submission" date="2015-01" db="EMBL/GenBank/DDBJ databases">
        <title>The Genome Sequence of Cryptococcus gattii MMRL2647.</title>
        <authorList>
            <consortium name="The Broad Institute Genomics Platform"/>
            <person name="Cuomo C."/>
            <person name="Litvintseva A."/>
            <person name="Chen Y."/>
            <person name="Heitman J."/>
            <person name="Sun S."/>
            <person name="Springer D."/>
            <person name="Dromer F."/>
            <person name="Young S."/>
            <person name="Zeng Q."/>
            <person name="Gargeya S."/>
            <person name="Abouelleil A."/>
            <person name="Alvarado L."/>
            <person name="Chapman S.B."/>
            <person name="Gainer-Dewar J."/>
            <person name="Goldberg J."/>
            <person name="Griggs A."/>
            <person name="Gujja S."/>
            <person name="Hansen M."/>
            <person name="Howarth C."/>
            <person name="Imamovic A."/>
            <person name="Larimer J."/>
            <person name="Murphy C."/>
            <person name="Naylor J."/>
            <person name="Pearson M."/>
            <person name="Priest M."/>
            <person name="Roberts A."/>
            <person name="Saif S."/>
            <person name="Shea T."/>
            <person name="Sykes S."/>
            <person name="Wortman J."/>
            <person name="Nusbaum C."/>
            <person name="Birren B."/>
        </authorList>
    </citation>
    <scope>NUCLEOTIDE SEQUENCE [LARGE SCALE GENOMIC DNA]</scope>
    <source>
        <strain evidence="14">IND107</strain>
    </source>
</reference>
<dbReference type="CDD" id="cd20069">
    <property type="entry name" value="5TM_Oxa1-like"/>
    <property type="match status" value="1"/>
</dbReference>
<comment type="caution">
    <text evidence="13">The sequence shown here is derived from an EMBL/GenBank/DDBJ whole genome shotgun (WGS) entry which is preliminary data.</text>
</comment>
<dbReference type="PANTHER" id="PTHR12428:SF66">
    <property type="entry name" value="MITOCHONDRIAL INNER MEMBRANE PROTEIN OXA1L"/>
    <property type="match status" value="1"/>
</dbReference>
<keyword evidence="7" id="KW-0496">Mitochondrion</keyword>
<evidence type="ECO:0000313" key="14">
    <source>
        <dbReference type="Proteomes" id="UP000054399"/>
    </source>
</evidence>
<keyword evidence="4" id="KW-0999">Mitochondrion inner membrane</keyword>
<gene>
    <name evidence="13" type="ORF">I308_103238</name>
</gene>
<feature type="region of interest" description="Disordered" evidence="10">
    <location>
        <begin position="435"/>
        <end position="468"/>
    </location>
</feature>
<keyword evidence="6 11" id="KW-1133">Transmembrane helix</keyword>
<evidence type="ECO:0000259" key="12">
    <source>
        <dbReference type="Pfam" id="PF02096"/>
    </source>
</evidence>
<dbReference type="RefSeq" id="XP_066614122.1">
    <property type="nucleotide sequence ID" value="XM_066757738.1"/>
</dbReference>
<dbReference type="GeneID" id="91990094"/>
<comment type="similarity">
    <text evidence="2 9">Belongs to the OXA1/ALB3/YidC family.</text>
</comment>
<evidence type="ECO:0000256" key="1">
    <source>
        <dbReference type="ARBA" id="ARBA00004448"/>
    </source>
</evidence>
<dbReference type="Proteomes" id="UP000054399">
    <property type="component" value="Unassembled WGS sequence"/>
</dbReference>
<evidence type="ECO:0000256" key="8">
    <source>
        <dbReference type="ARBA" id="ARBA00023136"/>
    </source>
</evidence>
<feature type="transmembrane region" description="Helical" evidence="11">
    <location>
        <begin position="269"/>
        <end position="288"/>
    </location>
</feature>
<keyword evidence="8 11" id="KW-0472">Membrane</keyword>
<feature type="compositionally biased region" description="Low complexity" evidence="10">
    <location>
        <begin position="42"/>
        <end position="79"/>
    </location>
</feature>
<dbReference type="Pfam" id="PF02096">
    <property type="entry name" value="60KD_IMP"/>
    <property type="match status" value="1"/>
</dbReference>
<sequence>MLARSAIHRALRTAARRPPSRLPLAPRLLARSFSVTPWRHSQQPLQRPLPPLEQSEAASTSTSAPVPSTPADLLPQPPADAATPTLEDLILHSGKSVQEVLTSEEAVHAAMKLSDLKLIGYDHGILSITGWFTDGLVALHTELGLPWWAAIAGTTVLIRLCLTRLVINTQKHSVRLAAVNPQIQELMTEAKTASANKDTHMQTLISQRLRDLMKEHNVNPLRPLMLPLIQMPIFLTFFSIVRGLANLPLPQLKEGGLGWVTDLTAADPYYILPATSLLFTNLVFKFGADGVPTAAKAGSPMTTAHIRNFIQLTTFLSFPLIMYFPSALLFYWTFSTGFTLLQSIILRQPIVKRYLGLPITKAQALEPGAEPFKSPSYMDTFNAAKEYFQKSVKQASEESAKRVHAEQNAKRASSVKRKQQGEFVERIQEPGVEVKEAAAAQTVKKPEGGREAEKQRRIEEARRRRARS</sequence>